<keyword evidence="1 3" id="KW-0812">Transmembrane</keyword>
<keyword evidence="1 2" id="KW-0131">Cell cycle</keyword>
<dbReference type="GO" id="GO:0043093">
    <property type="term" value="P:FtsZ-dependent cytokinesis"/>
    <property type="evidence" value="ECO:0007669"/>
    <property type="project" value="UniProtKB-UniRule"/>
</dbReference>
<sequence length="504" mass="58041">MELREWLIILGLVLVTIIIVDGVRRLQRQRRGLRLDISRDIDPDDPPRDQDDIRREEQVSWELPNGGARVVRPEQHEHDDEPSVAAGSNSRHQVDEEVDLTDRRAPDWQEHNRRMEERWQRRGEAAGPEFEADESFARDHDDDEADDWPFNDELRGPRLAASRDDDRLDPLEDPDSPPLIRDTRAQRDERWQAFDDSDASSHPHDEALDDEEAYDEPPRRRPLSGLRDWAQSQIDALDQKRSEQTQRREATARQREEAKKEKSAERRQAPASAARKGAPEHERVRDLPPQDDQPAMRESPPRPPSYADEEDHLSSHEMSDDFADEAFESSRGIARHPAVERARRHHVSAGRARNALSDAEEIIVISVNSRDEEGFNRPDLLQLVLACGLRYCEEMGVFHRFETEAADSGLQFSMINSLKPGTFDLDDMDDGTLPSVTFLMPLPGAEDAPMAFEAMVETAMVLVRNLGGELKDENRSVMTAQTIEFARQRVRDFERRWRLHRQAH</sequence>
<keyword evidence="1 2" id="KW-0132">Cell division</keyword>
<dbReference type="HAMAP" id="MF_00509">
    <property type="entry name" value="ZipA"/>
    <property type="match status" value="1"/>
</dbReference>
<keyword evidence="1" id="KW-1133">Transmembrane helix</keyword>
<dbReference type="PANTHER" id="PTHR38685:SF1">
    <property type="entry name" value="CELL DIVISION PROTEIN ZIPA"/>
    <property type="match status" value="1"/>
</dbReference>
<feature type="compositionally biased region" description="Basic and acidic residues" evidence="4">
    <location>
        <begin position="71"/>
        <end position="81"/>
    </location>
</feature>
<dbReference type="GO" id="GO:0032153">
    <property type="term" value="C:cell division site"/>
    <property type="evidence" value="ECO:0007669"/>
    <property type="project" value="UniProtKB-UniRule"/>
</dbReference>
<dbReference type="SMART" id="SM00771">
    <property type="entry name" value="ZipA_C"/>
    <property type="match status" value="1"/>
</dbReference>
<comment type="function">
    <text evidence="1 2">Essential cell division protein that stabilizes the FtsZ protofilaments by cross-linking them and that serves as a cytoplasmic membrane anchor for the Z ring. Also required for the recruitment to the septal ring of downstream cell division proteins.</text>
</comment>
<comment type="subcellular location">
    <subcellularLocation>
        <location evidence="1">Cell inner membrane</location>
        <topology evidence="1">Single-pass type I membrane protein</topology>
    </subcellularLocation>
    <text evidence="1">Localizes to the Z ring in an FtsZ-dependent manner.</text>
</comment>
<dbReference type="KEGG" id="kuy:FY550_04280"/>
<keyword evidence="1 3" id="KW-0472">Membrane</keyword>
<feature type="transmembrane region" description="Helical" evidence="1">
    <location>
        <begin position="6"/>
        <end position="24"/>
    </location>
</feature>
<reference evidence="5 6" key="1">
    <citation type="submission" date="2019-08" db="EMBL/GenBank/DDBJ databases">
        <title>Complete genome sequence of Kushneria sp. YCWA18, a halophilic phosphate-solubilizing bacterium isolated from Daqiao saltern in China.</title>
        <authorList>
            <person name="Du G.-X."/>
            <person name="Qu L.-Y."/>
        </authorList>
    </citation>
    <scope>NUCLEOTIDE SEQUENCE [LARGE SCALE GENOMIC DNA]</scope>
    <source>
        <strain evidence="5 6">YCWA18</strain>
    </source>
</reference>
<evidence type="ECO:0000256" key="4">
    <source>
        <dbReference type="SAM" id="MobiDB-lite"/>
    </source>
</evidence>
<feature type="region of interest" description="Disordered" evidence="4">
    <location>
        <begin position="37"/>
        <end position="316"/>
    </location>
</feature>
<dbReference type="OrthoDB" id="7054914at2"/>
<dbReference type="InterPro" id="IPR036765">
    <property type="entry name" value="ZipA_FtsZ-bd_C_sf"/>
</dbReference>
<evidence type="ECO:0000256" key="2">
    <source>
        <dbReference type="RuleBase" id="RU003612"/>
    </source>
</evidence>
<dbReference type="RefSeq" id="WP_070975917.1">
    <property type="nucleotide sequence ID" value="NZ_CP043420.1"/>
</dbReference>
<evidence type="ECO:0000313" key="5">
    <source>
        <dbReference type="EMBL" id="QEL10427.1"/>
    </source>
</evidence>
<proteinExistence type="inferred from homology"/>
<dbReference type="GO" id="GO:0000917">
    <property type="term" value="P:division septum assembly"/>
    <property type="evidence" value="ECO:0007669"/>
    <property type="project" value="TreeGrafter"/>
</dbReference>
<feature type="compositionally biased region" description="Basic and acidic residues" evidence="4">
    <location>
        <begin position="37"/>
        <end position="58"/>
    </location>
</feature>
<feature type="compositionally biased region" description="Basic and acidic residues" evidence="4">
    <location>
        <begin position="152"/>
        <end position="170"/>
    </location>
</feature>
<dbReference type="GO" id="GO:0005886">
    <property type="term" value="C:plasma membrane"/>
    <property type="evidence" value="ECO:0007669"/>
    <property type="project" value="UniProtKB-SubCell"/>
</dbReference>
<accession>A0A1S1NUL4</accession>
<gene>
    <name evidence="1" type="primary">zipA</name>
    <name evidence="5" type="ORF">FY550_04280</name>
</gene>
<keyword evidence="1 3" id="KW-0997">Cell inner membrane</keyword>
<dbReference type="InterPro" id="IPR007449">
    <property type="entry name" value="ZipA_FtsZ-bd_C"/>
</dbReference>
<dbReference type="Proteomes" id="UP000322553">
    <property type="component" value="Chromosome"/>
</dbReference>
<keyword evidence="1 3" id="KW-1003">Cell membrane</keyword>
<comment type="similarity">
    <text evidence="1 2">Belongs to the ZipA family.</text>
</comment>
<feature type="compositionally biased region" description="Basic and acidic residues" evidence="4">
    <location>
        <begin position="181"/>
        <end position="206"/>
    </location>
</feature>
<feature type="compositionally biased region" description="Basic and acidic residues" evidence="4">
    <location>
        <begin position="277"/>
        <end position="288"/>
    </location>
</feature>
<evidence type="ECO:0000256" key="1">
    <source>
        <dbReference type="HAMAP-Rule" id="MF_00509"/>
    </source>
</evidence>
<feature type="compositionally biased region" description="Acidic residues" evidence="4">
    <location>
        <begin position="141"/>
        <end position="150"/>
    </location>
</feature>
<comment type="subunit">
    <text evidence="1">Interacts with FtsZ via their C-terminal domains.</text>
</comment>
<dbReference type="AlphaFoldDB" id="A0A1S1NUL4"/>
<dbReference type="SUPFAM" id="SSF64383">
    <property type="entry name" value="Cell-division protein ZipA, C-terminal domain"/>
    <property type="match status" value="1"/>
</dbReference>
<dbReference type="Gene3D" id="3.30.1400.10">
    <property type="entry name" value="ZipA, C-terminal FtsZ-binding domain"/>
    <property type="match status" value="1"/>
</dbReference>
<feature type="region of interest" description="Disordered" evidence="4">
    <location>
        <begin position="333"/>
        <end position="353"/>
    </location>
</feature>
<dbReference type="InterPro" id="IPR011919">
    <property type="entry name" value="Cell_div_ZipA"/>
</dbReference>
<feature type="compositionally biased region" description="Basic and acidic residues" evidence="4">
    <location>
        <begin position="92"/>
        <end position="124"/>
    </location>
</feature>
<dbReference type="EMBL" id="CP043420">
    <property type="protein sequence ID" value="QEL10427.1"/>
    <property type="molecule type" value="Genomic_DNA"/>
</dbReference>
<organism evidence="5 6">
    <name type="scientific">Kushneria phosphatilytica</name>
    <dbReference type="NCBI Taxonomy" id="657387"/>
    <lineage>
        <taxon>Bacteria</taxon>
        <taxon>Pseudomonadati</taxon>
        <taxon>Pseudomonadota</taxon>
        <taxon>Gammaproteobacteria</taxon>
        <taxon>Oceanospirillales</taxon>
        <taxon>Halomonadaceae</taxon>
        <taxon>Kushneria</taxon>
    </lineage>
</organism>
<evidence type="ECO:0000313" key="6">
    <source>
        <dbReference type="Proteomes" id="UP000322553"/>
    </source>
</evidence>
<dbReference type="PANTHER" id="PTHR38685">
    <property type="entry name" value="CELL DIVISION PROTEIN ZIPA"/>
    <property type="match status" value="1"/>
</dbReference>
<feature type="compositionally biased region" description="Basic and acidic residues" evidence="4">
    <location>
        <begin position="237"/>
        <end position="268"/>
    </location>
</feature>
<protein>
    <recommendedName>
        <fullName evidence="1 2">Cell division protein ZipA</fullName>
    </recommendedName>
</protein>
<name>A0A1S1NUL4_9GAMM</name>
<evidence type="ECO:0000256" key="3">
    <source>
        <dbReference type="RuleBase" id="RU003613"/>
    </source>
</evidence>
<keyword evidence="6" id="KW-1185">Reference proteome</keyword>
<dbReference type="Pfam" id="PF04354">
    <property type="entry name" value="ZipA_C"/>
    <property type="match status" value="1"/>
</dbReference>
<dbReference type="STRING" id="657387.BH688_00540"/>